<evidence type="ECO:0000313" key="1">
    <source>
        <dbReference type="EMBL" id="MBX66944.1"/>
    </source>
</evidence>
<accession>A0A2P2QJ47</accession>
<name>A0A2P2QJ47_RHIMU</name>
<dbReference type="AlphaFoldDB" id="A0A2P2QJ47"/>
<protein>
    <submittedName>
        <fullName evidence="1">Uncharacterized protein</fullName>
    </submittedName>
</protein>
<organism evidence="1">
    <name type="scientific">Rhizophora mucronata</name>
    <name type="common">Asiatic mangrove</name>
    <dbReference type="NCBI Taxonomy" id="61149"/>
    <lineage>
        <taxon>Eukaryota</taxon>
        <taxon>Viridiplantae</taxon>
        <taxon>Streptophyta</taxon>
        <taxon>Embryophyta</taxon>
        <taxon>Tracheophyta</taxon>
        <taxon>Spermatophyta</taxon>
        <taxon>Magnoliopsida</taxon>
        <taxon>eudicotyledons</taxon>
        <taxon>Gunneridae</taxon>
        <taxon>Pentapetalae</taxon>
        <taxon>rosids</taxon>
        <taxon>fabids</taxon>
        <taxon>Malpighiales</taxon>
        <taxon>Rhizophoraceae</taxon>
        <taxon>Rhizophora</taxon>
    </lineage>
</organism>
<dbReference type="EMBL" id="GGEC01086460">
    <property type="protein sequence ID" value="MBX66944.1"/>
    <property type="molecule type" value="Transcribed_RNA"/>
</dbReference>
<sequence>MYCHLVKIHSPIITTGTNSILKVVESTDVPHNNFSTHKLRYQFCYSVAIPTYSNVFNYSYYGSWTCVNESTGNGQSLTVIPKHLLL</sequence>
<reference evidence="1" key="1">
    <citation type="submission" date="2018-02" db="EMBL/GenBank/DDBJ databases">
        <title>Rhizophora mucronata_Transcriptome.</title>
        <authorList>
            <person name="Meera S.P."/>
            <person name="Sreeshan A."/>
            <person name="Augustine A."/>
        </authorList>
    </citation>
    <scope>NUCLEOTIDE SEQUENCE</scope>
    <source>
        <tissue evidence="1">Leaf</tissue>
    </source>
</reference>
<proteinExistence type="predicted"/>